<reference evidence="8" key="1">
    <citation type="submission" date="2007-07" db="EMBL/GenBank/DDBJ databases">
        <title>Complete genome sequence of Campylobacter hominis ATCC BAA-381, a commensal isolated from the human gastrointestinal tract.</title>
        <authorList>
            <person name="Fouts D.E."/>
            <person name="Mongodin E.F."/>
            <person name="Puiu D."/>
            <person name="Sebastian Y."/>
            <person name="Miller W.G."/>
            <person name="Mandrell R.E."/>
            <person name="Nelson K.E."/>
        </authorList>
    </citation>
    <scope>NUCLEOTIDE SEQUENCE [LARGE SCALE GENOMIC DNA]</scope>
    <source>
        <strain evidence="8">ATCC BAA-381 / LMG 19568 / NCTC 13146 / CH001A</strain>
    </source>
</reference>
<organism evidence="7 8">
    <name type="scientific">Campylobacter hominis (strain ATCC BAA-381 / DSM 21671 / CCUG 45161 / LMG 19568 / NCTC 13146 / CH001A)</name>
    <dbReference type="NCBI Taxonomy" id="360107"/>
    <lineage>
        <taxon>Bacteria</taxon>
        <taxon>Pseudomonadati</taxon>
        <taxon>Campylobacterota</taxon>
        <taxon>Epsilonproteobacteria</taxon>
        <taxon>Campylobacterales</taxon>
        <taxon>Campylobacteraceae</taxon>
        <taxon>Campylobacter</taxon>
    </lineage>
</organism>
<dbReference type="InterPro" id="IPR051533">
    <property type="entry name" value="WaaL-like"/>
</dbReference>
<dbReference type="GO" id="GO:0016020">
    <property type="term" value="C:membrane"/>
    <property type="evidence" value="ECO:0007669"/>
    <property type="project" value="UniProtKB-SubCell"/>
</dbReference>
<gene>
    <name evidence="7" type="ordered locus">CHAB381_0658</name>
</gene>
<feature type="transmembrane region" description="Helical" evidence="5">
    <location>
        <begin position="36"/>
        <end position="56"/>
    </location>
</feature>
<dbReference type="STRING" id="360107.CHAB381_0658"/>
<dbReference type="InterPro" id="IPR007016">
    <property type="entry name" value="O-antigen_ligase-rel_domated"/>
</dbReference>
<dbReference type="PANTHER" id="PTHR37422:SF13">
    <property type="entry name" value="LIPOPOLYSACCHARIDE BIOSYNTHESIS PROTEIN PA4999-RELATED"/>
    <property type="match status" value="1"/>
</dbReference>
<dbReference type="KEGG" id="cha:CHAB381_0658"/>
<evidence type="ECO:0000259" key="6">
    <source>
        <dbReference type="Pfam" id="PF04932"/>
    </source>
</evidence>
<sequence length="398" mass="45723">MHEYLIGLKEDKYKLAFNIILFIWLCSIPFKNAIYQISTVLVLLFFVVHLIINKNYSVLIENFKKTKVLAVFVALILLSMCLANILNPELLAKKSWHHIISFFYRYVLVFIALAYFYRLKYFDKKVLVDVFLFGLLFVAAIAIFMLILNPDIVLNSNAAYNGDYGLKGTFDNRNAMGLAMSLGVVFTLFILKDNIKIGLVLLAIFGFCMLFSFSRSGWVAGFFAYIVFIAFYFKQLNKKFFIAVGICILVLICLYFGVDSLQDRVNLLLQGNSSHRTDIWKFGLTQIPNNLFFGHGVSCWRNLNLPAYIAVHTGLHNSTLEILLFTGIFGLVAWISAVLTVFYQILKDKNYIYLSLLVYFVVITQFDFSVFDSKELFSAVTIFMFLVYSDKFKAKLCK</sequence>
<feature type="transmembrane region" description="Helical" evidence="5">
    <location>
        <begin position="126"/>
        <end position="148"/>
    </location>
</feature>
<feature type="domain" description="O-antigen ligase-related" evidence="6">
    <location>
        <begin position="201"/>
        <end position="335"/>
    </location>
</feature>
<feature type="transmembrane region" description="Helical" evidence="5">
    <location>
        <begin position="350"/>
        <end position="370"/>
    </location>
</feature>
<evidence type="ECO:0000256" key="1">
    <source>
        <dbReference type="ARBA" id="ARBA00004141"/>
    </source>
</evidence>
<keyword evidence="3 5" id="KW-1133">Transmembrane helix</keyword>
<keyword evidence="4 5" id="KW-0472">Membrane</keyword>
<keyword evidence="8" id="KW-1185">Reference proteome</keyword>
<feature type="transmembrane region" description="Helical" evidence="5">
    <location>
        <begin position="196"/>
        <end position="212"/>
    </location>
</feature>
<proteinExistence type="predicted"/>
<accession>A7I149</accession>
<keyword evidence="2 5" id="KW-0812">Transmembrane</keyword>
<dbReference type="AlphaFoldDB" id="A7I149"/>
<feature type="transmembrane region" description="Helical" evidence="5">
    <location>
        <begin position="218"/>
        <end position="233"/>
    </location>
</feature>
<dbReference type="PANTHER" id="PTHR37422">
    <property type="entry name" value="TEICHURONIC ACID BIOSYNTHESIS PROTEIN TUAE"/>
    <property type="match status" value="1"/>
</dbReference>
<dbReference type="OrthoDB" id="5362233at2"/>
<dbReference type="RefSeq" id="WP_012108527.1">
    <property type="nucleotide sequence ID" value="NC_009714.1"/>
</dbReference>
<dbReference type="HOGENOM" id="CLU_692027_0_0_7"/>
<feature type="transmembrane region" description="Helical" evidence="5">
    <location>
        <begin position="98"/>
        <end position="117"/>
    </location>
</feature>
<dbReference type="Pfam" id="PF04932">
    <property type="entry name" value="Wzy_C"/>
    <property type="match status" value="1"/>
</dbReference>
<evidence type="ECO:0000256" key="4">
    <source>
        <dbReference type="ARBA" id="ARBA00023136"/>
    </source>
</evidence>
<protein>
    <submittedName>
        <fullName evidence="7">O-Antigen Polymerase family</fullName>
    </submittedName>
</protein>
<evidence type="ECO:0000256" key="2">
    <source>
        <dbReference type="ARBA" id="ARBA00022692"/>
    </source>
</evidence>
<comment type="subcellular location">
    <subcellularLocation>
        <location evidence="1">Membrane</location>
        <topology evidence="1">Multi-pass membrane protein</topology>
    </subcellularLocation>
</comment>
<evidence type="ECO:0000313" key="7">
    <source>
        <dbReference type="EMBL" id="ABS51185.1"/>
    </source>
</evidence>
<evidence type="ECO:0000313" key="8">
    <source>
        <dbReference type="Proteomes" id="UP000002407"/>
    </source>
</evidence>
<name>A7I149_CAMHC</name>
<evidence type="ECO:0000256" key="5">
    <source>
        <dbReference type="SAM" id="Phobius"/>
    </source>
</evidence>
<feature type="transmembrane region" description="Helical" evidence="5">
    <location>
        <begin position="174"/>
        <end position="191"/>
    </location>
</feature>
<feature type="transmembrane region" description="Helical" evidence="5">
    <location>
        <begin position="12"/>
        <end position="30"/>
    </location>
</feature>
<dbReference type="Proteomes" id="UP000002407">
    <property type="component" value="Chromosome"/>
</dbReference>
<feature type="transmembrane region" description="Helical" evidence="5">
    <location>
        <begin position="240"/>
        <end position="258"/>
    </location>
</feature>
<dbReference type="eggNOG" id="COG3307">
    <property type="taxonomic scope" value="Bacteria"/>
</dbReference>
<dbReference type="EMBL" id="CP000776">
    <property type="protein sequence ID" value="ABS51185.1"/>
    <property type="molecule type" value="Genomic_DNA"/>
</dbReference>
<feature type="transmembrane region" description="Helical" evidence="5">
    <location>
        <begin position="68"/>
        <end position="86"/>
    </location>
</feature>
<evidence type="ECO:0000256" key="3">
    <source>
        <dbReference type="ARBA" id="ARBA00022989"/>
    </source>
</evidence>
<feature type="transmembrane region" description="Helical" evidence="5">
    <location>
        <begin position="322"/>
        <end position="343"/>
    </location>
</feature>